<dbReference type="Proteomes" id="UP000326582">
    <property type="component" value="Chromosome 3"/>
</dbReference>
<reference evidence="2" key="1">
    <citation type="journal article" date="2019" name="MBio">
        <title>Comparative genomics for the elucidation of multidrug resistance (MDR) in Candida lusitaniae.</title>
        <authorList>
            <person name="Kannan A."/>
            <person name="Asner S.A."/>
            <person name="Trachsel E."/>
            <person name="Kelly S."/>
            <person name="Parker J."/>
            <person name="Sanglard D."/>
        </authorList>
    </citation>
    <scope>NUCLEOTIDE SEQUENCE [LARGE SCALE GENOMIC DNA]</scope>
    <source>
        <strain evidence="2">P1</strain>
    </source>
</reference>
<dbReference type="EMBL" id="CP038486">
    <property type="protein sequence ID" value="QFZ27352.1"/>
    <property type="molecule type" value="Genomic_DNA"/>
</dbReference>
<evidence type="ECO:0000313" key="2">
    <source>
        <dbReference type="Proteomes" id="UP000326582"/>
    </source>
</evidence>
<organism evidence="1 2">
    <name type="scientific">Clavispora lusitaniae</name>
    <name type="common">Candida lusitaniae</name>
    <dbReference type="NCBI Taxonomy" id="36911"/>
    <lineage>
        <taxon>Eukaryota</taxon>
        <taxon>Fungi</taxon>
        <taxon>Dikarya</taxon>
        <taxon>Ascomycota</taxon>
        <taxon>Saccharomycotina</taxon>
        <taxon>Pichiomycetes</taxon>
        <taxon>Metschnikowiaceae</taxon>
        <taxon>Clavispora</taxon>
    </lineage>
</organism>
<keyword evidence="2" id="KW-1185">Reference proteome</keyword>
<proteinExistence type="predicted"/>
<protein>
    <submittedName>
        <fullName evidence="1">Cytochrome c</fullName>
    </submittedName>
</protein>
<gene>
    <name evidence="1" type="ORF">EJF14_30321</name>
</gene>
<evidence type="ECO:0000313" key="1">
    <source>
        <dbReference type="EMBL" id="QFZ27352.1"/>
    </source>
</evidence>
<name>A0ACD0WJW4_CLALS</name>
<accession>A0ACD0WJW4</accession>
<sequence length="130" mass="14705">MPHAETRKKKREIEEKKSKKKKKKQNKKYIVHSVFWVPSRPSSILMSGPAPTSIPRWSRQNSQERAPPRPWACTWLDKSRPASVAATSGEDKAWGQNNSAQMHAASFPRATRVGACADRPSRCRMPVVLV</sequence>